<dbReference type="Gene3D" id="1.10.760.10">
    <property type="entry name" value="Cytochrome c-like domain"/>
    <property type="match status" value="1"/>
</dbReference>
<dbReference type="Proteomes" id="UP000199321">
    <property type="component" value="Unassembled WGS sequence"/>
</dbReference>
<dbReference type="STRING" id="227084.SAMN05421855_102304"/>
<dbReference type="AlphaFoldDB" id="A0A1G7F3A2"/>
<dbReference type="GO" id="GO:0046872">
    <property type="term" value="F:metal ion binding"/>
    <property type="evidence" value="ECO:0007669"/>
    <property type="project" value="UniProtKB-KW"/>
</dbReference>
<name>A0A1G7F3A2_9FLAO</name>
<keyword evidence="3 4" id="KW-0408">Iron</keyword>
<feature type="signal peptide" evidence="5">
    <location>
        <begin position="1"/>
        <end position="19"/>
    </location>
</feature>
<dbReference type="InterPro" id="IPR036909">
    <property type="entry name" value="Cyt_c-like_dom_sf"/>
</dbReference>
<dbReference type="PROSITE" id="PS51257">
    <property type="entry name" value="PROKAR_LIPOPROTEIN"/>
    <property type="match status" value="1"/>
</dbReference>
<evidence type="ECO:0000256" key="3">
    <source>
        <dbReference type="ARBA" id="ARBA00023004"/>
    </source>
</evidence>
<evidence type="ECO:0000256" key="2">
    <source>
        <dbReference type="ARBA" id="ARBA00022723"/>
    </source>
</evidence>
<reference evidence="7 8" key="1">
    <citation type="submission" date="2016-10" db="EMBL/GenBank/DDBJ databases">
        <authorList>
            <person name="de Groot N.N."/>
        </authorList>
    </citation>
    <scope>NUCLEOTIDE SEQUENCE [LARGE SCALE GENOMIC DNA]</scope>
    <source>
        <strain evidence="7 8">DSM 16195</strain>
    </source>
</reference>
<protein>
    <recommendedName>
        <fullName evidence="6">Cytochrome c domain-containing protein</fullName>
    </recommendedName>
</protein>
<accession>A0A1G7F3A2</accession>
<keyword evidence="2 4" id="KW-0479">Metal-binding</keyword>
<evidence type="ECO:0000259" key="6">
    <source>
        <dbReference type="PROSITE" id="PS51007"/>
    </source>
</evidence>
<evidence type="ECO:0000313" key="7">
    <source>
        <dbReference type="EMBL" id="SDE70394.1"/>
    </source>
</evidence>
<gene>
    <name evidence="7" type="ORF">SAMN05421855_102304</name>
</gene>
<evidence type="ECO:0000313" key="8">
    <source>
        <dbReference type="Proteomes" id="UP000199321"/>
    </source>
</evidence>
<keyword evidence="8" id="KW-1185">Reference proteome</keyword>
<sequence length="121" mass="13528">MKPSFYLLFFLCISFTACTSSTYDDIEQQQEELPSFITYQDVRPIFEANCVTCHSSPPQNGAPMSLEIYSEVANAIETRGLLDRINREEGAGGLMPLGGPRMSQQSIDLIVQWDTEGLLEN</sequence>
<evidence type="ECO:0000256" key="5">
    <source>
        <dbReference type="SAM" id="SignalP"/>
    </source>
</evidence>
<keyword evidence="5" id="KW-0732">Signal</keyword>
<dbReference type="SUPFAM" id="SSF46626">
    <property type="entry name" value="Cytochrome c"/>
    <property type="match status" value="1"/>
</dbReference>
<organism evidence="7 8">
    <name type="scientific">Ulvibacter litoralis</name>
    <dbReference type="NCBI Taxonomy" id="227084"/>
    <lineage>
        <taxon>Bacteria</taxon>
        <taxon>Pseudomonadati</taxon>
        <taxon>Bacteroidota</taxon>
        <taxon>Flavobacteriia</taxon>
        <taxon>Flavobacteriales</taxon>
        <taxon>Flavobacteriaceae</taxon>
        <taxon>Ulvibacter</taxon>
    </lineage>
</organism>
<proteinExistence type="predicted"/>
<dbReference type="InterPro" id="IPR009056">
    <property type="entry name" value="Cyt_c-like_dom"/>
</dbReference>
<dbReference type="OrthoDB" id="9786191at2"/>
<feature type="chain" id="PRO_5011528907" description="Cytochrome c domain-containing protein" evidence="5">
    <location>
        <begin position="20"/>
        <end position="121"/>
    </location>
</feature>
<feature type="domain" description="Cytochrome c" evidence="6">
    <location>
        <begin position="37"/>
        <end position="118"/>
    </location>
</feature>
<evidence type="ECO:0000256" key="4">
    <source>
        <dbReference type="PROSITE-ProRule" id="PRU00433"/>
    </source>
</evidence>
<dbReference type="EMBL" id="FNBA01000002">
    <property type="protein sequence ID" value="SDE70394.1"/>
    <property type="molecule type" value="Genomic_DNA"/>
</dbReference>
<keyword evidence="1 4" id="KW-0349">Heme</keyword>
<dbReference type="PROSITE" id="PS51007">
    <property type="entry name" value="CYTC"/>
    <property type="match status" value="1"/>
</dbReference>
<dbReference type="GO" id="GO:0020037">
    <property type="term" value="F:heme binding"/>
    <property type="evidence" value="ECO:0007669"/>
    <property type="project" value="InterPro"/>
</dbReference>
<dbReference type="RefSeq" id="WP_093142635.1">
    <property type="nucleotide sequence ID" value="NZ_BMWO01000002.1"/>
</dbReference>
<dbReference type="GO" id="GO:0009055">
    <property type="term" value="F:electron transfer activity"/>
    <property type="evidence" value="ECO:0007669"/>
    <property type="project" value="InterPro"/>
</dbReference>
<evidence type="ECO:0000256" key="1">
    <source>
        <dbReference type="ARBA" id="ARBA00022617"/>
    </source>
</evidence>